<reference evidence="6" key="1">
    <citation type="submission" date="2015-12" db="EMBL/GenBank/DDBJ databases">
        <title>Update maize B73 reference genome by single molecule sequencing technologies.</title>
        <authorList>
            <consortium name="Maize Genome Sequencing Project"/>
            <person name="Ware D."/>
        </authorList>
    </citation>
    <scope>NUCLEOTIDE SEQUENCE</scope>
    <source>
        <tissue evidence="6">Seedling</tissue>
    </source>
</reference>
<organism evidence="6">
    <name type="scientific">Zea mays</name>
    <name type="common">Maize</name>
    <dbReference type="NCBI Taxonomy" id="4577"/>
    <lineage>
        <taxon>Eukaryota</taxon>
        <taxon>Viridiplantae</taxon>
        <taxon>Streptophyta</taxon>
        <taxon>Embryophyta</taxon>
        <taxon>Tracheophyta</taxon>
        <taxon>Spermatophyta</taxon>
        <taxon>Magnoliopsida</taxon>
        <taxon>Liliopsida</taxon>
        <taxon>Poales</taxon>
        <taxon>Poaceae</taxon>
        <taxon>PACMAD clade</taxon>
        <taxon>Panicoideae</taxon>
        <taxon>Andropogonodae</taxon>
        <taxon>Andropogoneae</taxon>
        <taxon>Tripsacinae</taxon>
        <taxon>Zea</taxon>
    </lineage>
</organism>
<evidence type="ECO:0000313" key="6">
    <source>
        <dbReference type="EMBL" id="AQK82284.1"/>
    </source>
</evidence>
<sequence length="261" mass="30183">MDLNLWPPSKSRMTMNCVFSCHCQGLSPMNVRYLYAAIFLLANLSAWFARENTVSYHLKQRLSGCQGDRGCLAVESVLVASHAFFLFFMTMFFSTVRTGKVNELRNSWHSGWWPVKIALFMVCSLISVLAPSWWIQIYESEDDVSYGYGFFHFAFAAGSMYVRMVFVGWDTHHTMKQWSVDIGWMSTWVHIANEALVVVFYIAILVARIFGIGLLRHLLAKIFGTGDRLHSGESQTTTTHLMRCTQRRRLFHHSTEQLRRR</sequence>
<keyword evidence="3" id="KW-0812">Transmembrane</keyword>
<keyword evidence="4" id="KW-1133">Transmembrane helix</keyword>
<evidence type="ECO:0000256" key="4">
    <source>
        <dbReference type="ARBA" id="ARBA00022989"/>
    </source>
</evidence>
<comment type="similarity">
    <text evidence="2">Belongs to the TDE1 family.</text>
</comment>
<proteinExistence type="inferred from homology"/>
<dbReference type="STRING" id="4577.A0A1D6LS56"/>
<dbReference type="AlphaFoldDB" id="A0A1D6LS56"/>
<comment type="subcellular location">
    <subcellularLocation>
        <location evidence="1">Membrane</location>
        <topology evidence="1">Multi-pass membrane protein</topology>
    </subcellularLocation>
</comment>
<evidence type="ECO:0000256" key="5">
    <source>
        <dbReference type="ARBA" id="ARBA00023136"/>
    </source>
</evidence>
<name>A0A1D6LS56_MAIZE</name>
<evidence type="ECO:0000256" key="2">
    <source>
        <dbReference type="ARBA" id="ARBA00006665"/>
    </source>
</evidence>
<accession>A0A1D6LS56</accession>
<dbReference type="PANTHER" id="PTHR10383">
    <property type="entry name" value="SERINE INCORPORATOR"/>
    <property type="match status" value="1"/>
</dbReference>
<dbReference type="Pfam" id="PF03348">
    <property type="entry name" value="Serinc"/>
    <property type="match status" value="1"/>
</dbReference>
<dbReference type="ExpressionAtlas" id="A0A1D6LS56">
    <property type="expression patterns" value="baseline and differential"/>
</dbReference>
<gene>
    <name evidence="6" type="ORF">ZEAMMB73_Zm00001d036855</name>
</gene>
<dbReference type="InterPro" id="IPR005016">
    <property type="entry name" value="TDE1/TMS"/>
</dbReference>
<dbReference type="PANTHER" id="PTHR10383:SF44">
    <property type="entry name" value="SERINC-DOMAIN CONTAINING SERINE AND SPHINGOLIPID BIOSYNTHESIS PROTEIN"/>
    <property type="match status" value="1"/>
</dbReference>
<dbReference type="InParanoid" id="A0A1D6LS56"/>
<dbReference type="EMBL" id="CM000782">
    <property type="protein sequence ID" value="AQK82284.1"/>
    <property type="molecule type" value="Genomic_DNA"/>
</dbReference>
<dbReference type="GO" id="GO:0016020">
    <property type="term" value="C:membrane"/>
    <property type="evidence" value="ECO:0007669"/>
    <property type="project" value="UniProtKB-SubCell"/>
</dbReference>
<keyword evidence="5" id="KW-0472">Membrane</keyword>
<evidence type="ECO:0000256" key="3">
    <source>
        <dbReference type="ARBA" id="ARBA00022692"/>
    </source>
</evidence>
<protein>
    <submittedName>
        <fullName evidence="6">Serinc-domain containing serine and sphingolipid biosynthesis protein</fullName>
    </submittedName>
</protein>
<evidence type="ECO:0000256" key="1">
    <source>
        <dbReference type="ARBA" id="ARBA00004141"/>
    </source>
</evidence>